<proteinExistence type="predicted"/>
<protein>
    <submittedName>
        <fullName evidence="2">Winged helix-turn-helix domain-containing protein</fullName>
    </submittedName>
</protein>
<feature type="domain" description="Winged helix-turn helix" evidence="1">
    <location>
        <begin position="34"/>
        <end position="86"/>
    </location>
</feature>
<evidence type="ECO:0000259" key="1">
    <source>
        <dbReference type="Pfam" id="PF13592"/>
    </source>
</evidence>
<organism evidence="2">
    <name type="scientific">Streptomyces sp. NBC_00180</name>
    <dbReference type="NCBI Taxonomy" id="2903632"/>
    <lineage>
        <taxon>Bacteria</taxon>
        <taxon>Bacillati</taxon>
        <taxon>Actinomycetota</taxon>
        <taxon>Actinomycetes</taxon>
        <taxon>Kitasatosporales</taxon>
        <taxon>Streptomycetaceae</taxon>
        <taxon>Streptomyces</taxon>
    </lineage>
</organism>
<reference evidence="2" key="1">
    <citation type="submission" date="2022-10" db="EMBL/GenBank/DDBJ databases">
        <title>The complete genomes of actinobacterial strains from the NBC collection.</title>
        <authorList>
            <person name="Joergensen T.S."/>
            <person name="Alvarez Arevalo M."/>
            <person name="Sterndorff E.B."/>
            <person name="Faurdal D."/>
            <person name="Vuksanovic O."/>
            <person name="Mourched A.-S."/>
            <person name="Charusanti P."/>
            <person name="Shaw S."/>
            <person name="Blin K."/>
            <person name="Weber T."/>
        </authorList>
    </citation>
    <scope>NUCLEOTIDE SEQUENCE</scope>
    <source>
        <strain evidence="2">NBC 00180</strain>
    </source>
</reference>
<accession>A0AAU1ID20</accession>
<dbReference type="InterPro" id="IPR025959">
    <property type="entry name" value="Winged_HTH_dom"/>
</dbReference>
<name>A0AAU1ID20_9ACTN</name>
<dbReference type="Pfam" id="PF13592">
    <property type="entry name" value="HTH_33"/>
    <property type="match status" value="1"/>
</dbReference>
<gene>
    <name evidence="2" type="ORF">OG477_43260</name>
</gene>
<dbReference type="EMBL" id="CP108140">
    <property type="protein sequence ID" value="WTP91639.1"/>
    <property type="molecule type" value="Genomic_DNA"/>
</dbReference>
<dbReference type="AlphaFoldDB" id="A0AAU1ID20"/>
<sequence length="103" mass="11660">MARANGSRSYLTPQQEQELLRGLWLGASARGWEGQGWRLSRIARVIEEKCGVRFSVPGVWYLMDRLGWSWQVPRTQALQRDEEAIAPALVAAGPLRGDRQALR</sequence>
<evidence type="ECO:0000313" key="2">
    <source>
        <dbReference type="EMBL" id="WTP91639.1"/>
    </source>
</evidence>